<comment type="caution">
    <text evidence="1">The sequence shown here is derived from an EMBL/GenBank/DDBJ whole genome shotgun (WGS) entry which is preliminary data.</text>
</comment>
<accession>A0A9P3EZI7</accession>
<dbReference type="GeneID" id="66929585"/>
<dbReference type="Proteomes" id="UP000710440">
    <property type="component" value="Unassembled WGS sequence"/>
</dbReference>
<name>A0A9P3EZI7_ASPVI</name>
<evidence type="ECO:0000313" key="2">
    <source>
        <dbReference type="Proteomes" id="UP000710440"/>
    </source>
</evidence>
<organism evidence="1 2">
    <name type="scientific">Aspergillus viridinutans</name>
    <dbReference type="NCBI Taxonomy" id="75553"/>
    <lineage>
        <taxon>Eukaryota</taxon>
        <taxon>Fungi</taxon>
        <taxon>Dikarya</taxon>
        <taxon>Ascomycota</taxon>
        <taxon>Pezizomycotina</taxon>
        <taxon>Eurotiomycetes</taxon>
        <taxon>Eurotiomycetidae</taxon>
        <taxon>Eurotiales</taxon>
        <taxon>Aspergillaceae</taxon>
        <taxon>Aspergillus</taxon>
        <taxon>Aspergillus subgen. Fumigati</taxon>
    </lineage>
</organism>
<proteinExistence type="predicted"/>
<dbReference type="OrthoDB" id="4458880at2759"/>
<reference evidence="1 2" key="1">
    <citation type="submission" date="2021-02" db="EMBL/GenBank/DDBJ databases">
        <title>Pan-genome distribution and transcriptional activeness of fungal secondary metabolism genes in Aspergillus section Fumigati.</title>
        <authorList>
            <person name="Takahashi H."/>
            <person name="Umemura M."/>
            <person name="Ninomiya A."/>
            <person name="Kusuya Y."/>
            <person name="Urayama S."/>
            <person name="Shimizu M."/>
            <person name="Watanabe A."/>
            <person name="Kamei K."/>
            <person name="Yaguchi T."/>
            <person name="Hagiwara D."/>
        </authorList>
    </citation>
    <scope>NUCLEOTIDE SEQUENCE [LARGE SCALE GENOMIC DNA]</scope>
    <source>
        <strain evidence="1 2">IFM 47045</strain>
    </source>
</reference>
<dbReference type="EMBL" id="BOPL01000001">
    <property type="protein sequence ID" value="GIJ99471.1"/>
    <property type="molecule type" value="Genomic_DNA"/>
</dbReference>
<dbReference type="RefSeq" id="XP_043122658.1">
    <property type="nucleotide sequence ID" value="XM_043266723.1"/>
</dbReference>
<sequence>MYLSTSNGMSDYVVNPNTMFATKVPILDKSDGRWTWFVYIKGLALRRKVWKYIYPEDETITNEEPVEPTRPVPTKAFKDMNEGEQFAWEMESEGYYRLKRIYYEELDGLTTVWTAMWNTVSENHRFAFRRNPSDRTMGGLVIFYFPTFYRRWL</sequence>
<gene>
    <name evidence="1" type="ORF">Aspvir_001603</name>
</gene>
<dbReference type="AlphaFoldDB" id="A0A9P3EZI7"/>
<keyword evidence="2" id="KW-1185">Reference proteome</keyword>
<protein>
    <submittedName>
        <fullName evidence="1">Uncharacterized protein</fullName>
    </submittedName>
</protein>
<evidence type="ECO:0000313" key="1">
    <source>
        <dbReference type="EMBL" id="GIJ99471.1"/>
    </source>
</evidence>